<protein>
    <submittedName>
        <fullName evidence="4">Thiamine phosphate synthase</fullName>
    </submittedName>
</protein>
<dbReference type="SUPFAM" id="SSF51391">
    <property type="entry name" value="Thiamin phosphate synthase"/>
    <property type="match status" value="1"/>
</dbReference>
<accession>A0ABT3ZTE9</accession>
<evidence type="ECO:0000259" key="3">
    <source>
        <dbReference type="Pfam" id="PF02581"/>
    </source>
</evidence>
<dbReference type="Proteomes" id="UP001082899">
    <property type="component" value="Unassembled WGS sequence"/>
</dbReference>
<gene>
    <name evidence="4" type="ORF">OVY01_21500</name>
</gene>
<keyword evidence="2" id="KW-0784">Thiamine biosynthesis</keyword>
<evidence type="ECO:0000313" key="4">
    <source>
        <dbReference type="EMBL" id="MCY0389722.1"/>
    </source>
</evidence>
<comment type="pathway">
    <text evidence="1">Cofactor biosynthesis; thiamine diphosphate biosynthesis.</text>
</comment>
<dbReference type="PANTHER" id="PTHR20857">
    <property type="entry name" value="THIAMINE-PHOSPHATE PYROPHOSPHORYLASE"/>
    <property type="match status" value="1"/>
</dbReference>
<dbReference type="Gene3D" id="3.20.20.70">
    <property type="entry name" value="Aldolase class I"/>
    <property type="match status" value="1"/>
</dbReference>
<dbReference type="InterPro" id="IPR022998">
    <property type="entry name" value="ThiamineP_synth_TenI"/>
</dbReference>
<name>A0ABT3ZTE9_9BURK</name>
<keyword evidence="5" id="KW-1185">Reference proteome</keyword>
<dbReference type="PANTHER" id="PTHR20857:SF15">
    <property type="entry name" value="THIAMINE-PHOSPHATE SYNTHASE"/>
    <property type="match status" value="1"/>
</dbReference>
<evidence type="ECO:0000313" key="5">
    <source>
        <dbReference type="Proteomes" id="UP001082899"/>
    </source>
</evidence>
<feature type="domain" description="Thiamine phosphate synthase/TenI" evidence="3">
    <location>
        <begin position="36"/>
        <end position="230"/>
    </location>
</feature>
<dbReference type="InterPro" id="IPR036206">
    <property type="entry name" value="ThiamineP_synth_sf"/>
</dbReference>
<dbReference type="InterPro" id="IPR013785">
    <property type="entry name" value="Aldolase_TIM"/>
</dbReference>
<dbReference type="EMBL" id="JAPMXC010000011">
    <property type="protein sequence ID" value="MCY0389722.1"/>
    <property type="molecule type" value="Genomic_DNA"/>
</dbReference>
<reference evidence="4" key="1">
    <citation type="submission" date="2022-11" db="EMBL/GenBank/DDBJ databases">
        <title>Robbsia betulipollinis sp. nov., isolated from pollen of birch (Betula pendula).</title>
        <authorList>
            <person name="Shi H."/>
            <person name="Ambika Manirajan B."/>
            <person name="Ratering S."/>
            <person name="Geissler-Plaum R."/>
            <person name="Schnell S."/>
        </authorList>
    </citation>
    <scope>NUCLEOTIDE SEQUENCE</scope>
    <source>
        <strain evidence="4">Bb-Pol-6</strain>
    </source>
</reference>
<sequence>MRIDSVSDLYLITPEWHGETNDGNAANGAAGVAGRADFAPFLERLERALCTGIDLVQLRAKSLSPGRYHALAAAAREVCHGRGAMLILNGPTACATGEADRDRHADGIHAADGGSASALDHARADGIHLSSARLMACERRPVAASCVVSAACHTLAELRQAARIGVDFITLSPVLRTRTHPDAAPLGWVRFAELVAASPVPVYALGGMTRAHLATAQSCGARGIAAISGLW</sequence>
<dbReference type="Pfam" id="PF02581">
    <property type="entry name" value="TMP-TENI"/>
    <property type="match status" value="1"/>
</dbReference>
<comment type="caution">
    <text evidence="4">The sequence shown here is derived from an EMBL/GenBank/DDBJ whole genome shotgun (WGS) entry which is preliminary data.</text>
</comment>
<organism evidence="4 5">
    <name type="scientific">Robbsia betulipollinis</name>
    <dbReference type="NCBI Taxonomy" id="2981849"/>
    <lineage>
        <taxon>Bacteria</taxon>
        <taxon>Pseudomonadati</taxon>
        <taxon>Pseudomonadota</taxon>
        <taxon>Betaproteobacteria</taxon>
        <taxon>Burkholderiales</taxon>
        <taxon>Burkholderiaceae</taxon>
        <taxon>Robbsia</taxon>
    </lineage>
</organism>
<proteinExistence type="predicted"/>
<dbReference type="RefSeq" id="WP_267849647.1">
    <property type="nucleotide sequence ID" value="NZ_JAPMXC010000011.1"/>
</dbReference>
<dbReference type="CDD" id="cd00564">
    <property type="entry name" value="TMP_TenI"/>
    <property type="match status" value="1"/>
</dbReference>
<evidence type="ECO:0000256" key="2">
    <source>
        <dbReference type="ARBA" id="ARBA00022977"/>
    </source>
</evidence>
<evidence type="ECO:0000256" key="1">
    <source>
        <dbReference type="ARBA" id="ARBA00004948"/>
    </source>
</evidence>